<keyword evidence="7" id="KW-1015">Disulfide bond</keyword>
<dbReference type="PROSITE" id="PS50240">
    <property type="entry name" value="TRYPSIN_DOM"/>
    <property type="match status" value="1"/>
</dbReference>
<sequence>MKVSCLIVIFNLFLIKLVTGSLVKRQIVFPSDEDIKSDDLQILCKTFQGGRGTCLPILKCPSMQKERNLLILRNSICGFDGVVPKLCCPSSIPNGIDNGNGDPLEPQPSKPEQETSVNPDSSAELIGPNDKNGANIHENITPRPQPVKTTALPKPTGRPKQGNDRGLKELNLRVPPTLPSKECGVNKQAETRIVGGVPAKPGTWPWMAALLFDEDGAKNSQCGATLVSEEIIITAAHCVYEAGAVRDPSKVTVRLGEHNIEQDSQDDAVQDFLVESIKIHQSFDPKTYKNDIAMLKLKNKVSFNDRMAPVCLPFDSQLLRFGNLTGRSATITGWGRTSFNGPSSEVLLQASFEIVPQEYCREAFKKWVPISQVYLCASNAGATRDSCQGDSGGPLVMFDNTMRKWYLMGVVSFGRRCATPGFPGVYTRIPEFLDWIEKNL</sequence>
<dbReference type="GO" id="GO:0004252">
    <property type="term" value="F:serine-type endopeptidase activity"/>
    <property type="evidence" value="ECO:0007669"/>
    <property type="project" value="UniProtKB-UniRule"/>
</dbReference>
<name>T1KCS2_TETUR</name>
<dbReference type="SMART" id="SM00020">
    <property type="entry name" value="Tryp_SPc"/>
    <property type="match status" value="1"/>
</dbReference>
<dbReference type="InterPro" id="IPR001314">
    <property type="entry name" value="Peptidase_S1A"/>
</dbReference>
<dbReference type="InterPro" id="IPR043504">
    <property type="entry name" value="Peptidase_S1_PA_chymotrypsin"/>
</dbReference>
<dbReference type="InterPro" id="IPR038565">
    <property type="entry name" value="CLIP_sf"/>
</dbReference>
<evidence type="ECO:0000256" key="4">
    <source>
        <dbReference type="ARBA" id="ARBA00022729"/>
    </source>
</evidence>
<dbReference type="OMA" id="CPLYPTG"/>
<comment type="similarity">
    <text evidence="8 10">Belongs to the peptidase S1 family. CLIP subfamily.</text>
</comment>
<evidence type="ECO:0000256" key="2">
    <source>
        <dbReference type="ARBA" id="ARBA00022525"/>
    </source>
</evidence>
<reference evidence="15" key="1">
    <citation type="submission" date="2011-08" db="EMBL/GenBank/DDBJ databases">
        <authorList>
            <person name="Rombauts S."/>
        </authorList>
    </citation>
    <scope>NUCLEOTIDE SEQUENCE</scope>
    <source>
        <strain evidence="15">London</strain>
    </source>
</reference>
<keyword evidence="15" id="KW-1185">Reference proteome</keyword>
<feature type="region of interest" description="Disordered" evidence="11">
    <location>
        <begin position="97"/>
        <end position="182"/>
    </location>
</feature>
<evidence type="ECO:0000256" key="8">
    <source>
        <dbReference type="ARBA" id="ARBA00024195"/>
    </source>
</evidence>
<evidence type="ECO:0000256" key="6">
    <source>
        <dbReference type="ARBA" id="ARBA00022825"/>
    </source>
</evidence>
<dbReference type="Pfam" id="PF00089">
    <property type="entry name" value="Trypsin"/>
    <property type="match status" value="1"/>
</dbReference>
<dbReference type="SMART" id="SM00680">
    <property type="entry name" value="CLIP"/>
    <property type="match status" value="1"/>
</dbReference>
<evidence type="ECO:0000256" key="10">
    <source>
        <dbReference type="RuleBase" id="RU366078"/>
    </source>
</evidence>
<evidence type="ECO:0000256" key="11">
    <source>
        <dbReference type="SAM" id="MobiDB-lite"/>
    </source>
</evidence>
<gene>
    <name evidence="14" type="primary">107362950</name>
</gene>
<dbReference type="HOGENOM" id="CLU_006842_0_3_1"/>
<keyword evidence="2 10" id="KW-0964">Secreted</keyword>
<keyword evidence="5 9" id="KW-0378">Hydrolase</keyword>
<dbReference type="FunFam" id="2.40.10.10:FF:000015">
    <property type="entry name" value="Atrial natriuretic peptide-converting enzyme"/>
    <property type="match status" value="1"/>
</dbReference>
<keyword evidence="4 10" id="KW-0732">Signal</keyword>
<feature type="chain" id="PRO_5023965878" description="CLIP domain-containing serine protease" evidence="10">
    <location>
        <begin position="21"/>
        <end position="440"/>
    </location>
</feature>
<dbReference type="OrthoDB" id="425190at2759"/>
<feature type="signal peptide" evidence="10">
    <location>
        <begin position="1"/>
        <end position="20"/>
    </location>
</feature>
<dbReference type="eggNOG" id="KOG3627">
    <property type="taxonomic scope" value="Eukaryota"/>
</dbReference>
<dbReference type="PROSITE" id="PS00135">
    <property type="entry name" value="TRYPSIN_SER"/>
    <property type="match status" value="1"/>
</dbReference>
<evidence type="ECO:0000259" key="13">
    <source>
        <dbReference type="PROSITE" id="PS51888"/>
    </source>
</evidence>
<evidence type="ECO:0000256" key="7">
    <source>
        <dbReference type="ARBA" id="ARBA00023157"/>
    </source>
</evidence>
<dbReference type="EMBL" id="CAEY01001996">
    <property type="status" value="NOT_ANNOTATED_CDS"/>
    <property type="molecule type" value="Genomic_DNA"/>
</dbReference>
<evidence type="ECO:0000313" key="14">
    <source>
        <dbReference type="EnsemblMetazoa" id="tetur09g00280.1"/>
    </source>
</evidence>
<accession>T1KCS2</accession>
<keyword evidence="6 9" id="KW-0720">Serine protease</keyword>
<dbReference type="PROSITE" id="PS51888">
    <property type="entry name" value="CLIP"/>
    <property type="match status" value="1"/>
</dbReference>
<organism evidence="14 15">
    <name type="scientific">Tetranychus urticae</name>
    <name type="common">Two-spotted spider mite</name>
    <dbReference type="NCBI Taxonomy" id="32264"/>
    <lineage>
        <taxon>Eukaryota</taxon>
        <taxon>Metazoa</taxon>
        <taxon>Ecdysozoa</taxon>
        <taxon>Arthropoda</taxon>
        <taxon>Chelicerata</taxon>
        <taxon>Arachnida</taxon>
        <taxon>Acari</taxon>
        <taxon>Acariformes</taxon>
        <taxon>Trombidiformes</taxon>
        <taxon>Prostigmata</taxon>
        <taxon>Eleutherengona</taxon>
        <taxon>Raphignathae</taxon>
        <taxon>Tetranychoidea</taxon>
        <taxon>Tetranychidae</taxon>
        <taxon>Tetranychus</taxon>
    </lineage>
</organism>
<feature type="domain" description="Peptidase S1" evidence="12">
    <location>
        <begin position="193"/>
        <end position="440"/>
    </location>
</feature>
<comment type="domain">
    <text evidence="10">The clip domain consists of 35-55 residues which are 'knitted' together usually by 3 conserved disulfide bonds forming a clip-like compact structure.</text>
</comment>
<comment type="subcellular location">
    <subcellularLocation>
        <location evidence="1 10">Secreted</location>
    </subcellularLocation>
</comment>
<dbReference type="InterPro" id="IPR009003">
    <property type="entry name" value="Peptidase_S1_PA"/>
</dbReference>
<dbReference type="InterPro" id="IPR001254">
    <property type="entry name" value="Trypsin_dom"/>
</dbReference>
<dbReference type="Proteomes" id="UP000015104">
    <property type="component" value="Unassembled WGS sequence"/>
</dbReference>
<evidence type="ECO:0000256" key="1">
    <source>
        <dbReference type="ARBA" id="ARBA00004613"/>
    </source>
</evidence>
<dbReference type="GO" id="GO:0006508">
    <property type="term" value="P:proteolysis"/>
    <property type="evidence" value="ECO:0007669"/>
    <property type="project" value="UniProtKB-KW"/>
</dbReference>
<dbReference type="CDD" id="cd00190">
    <property type="entry name" value="Tryp_SPc"/>
    <property type="match status" value="1"/>
</dbReference>
<dbReference type="Pfam" id="PF12032">
    <property type="entry name" value="CLIP"/>
    <property type="match status" value="1"/>
</dbReference>
<dbReference type="EnsemblMetazoa" id="tetur09g00280.1">
    <property type="protein sequence ID" value="tetur09g00280.1"/>
    <property type="gene ID" value="tetur09g00280"/>
</dbReference>
<evidence type="ECO:0000313" key="15">
    <source>
        <dbReference type="Proteomes" id="UP000015104"/>
    </source>
</evidence>
<feature type="compositionally biased region" description="Basic and acidic residues" evidence="11">
    <location>
        <begin position="161"/>
        <end position="171"/>
    </location>
</feature>
<proteinExistence type="inferred from homology"/>
<dbReference type="InterPro" id="IPR018114">
    <property type="entry name" value="TRYPSIN_HIS"/>
</dbReference>
<dbReference type="EC" id="3.4.21.-" evidence="9"/>
<dbReference type="AlphaFoldDB" id="T1KCS2"/>
<dbReference type="SUPFAM" id="SSF50494">
    <property type="entry name" value="Trypsin-like serine proteases"/>
    <property type="match status" value="1"/>
</dbReference>
<dbReference type="PANTHER" id="PTHR24252">
    <property type="entry name" value="ACROSIN-RELATED"/>
    <property type="match status" value="1"/>
</dbReference>
<dbReference type="STRING" id="32264.T1KCS2"/>
<dbReference type="Gene3D" id="2.40.10.10">
    <property type="entry name" value="Trypsin-like serine proteases"/>
    <property type="match status" value="1"/>
</dbReference>
<dbReference type="GO" id="GO:0005576">
    <property type="term" value="C:extracellular region"/>
    <property type="evidence" value="ECO:0007669"/>
    <property type="project" value="UniProtKB-SubCell"/>
</dbReference>
<evidence type="ECO:0000256" key="3">
    <source>
        <dbReference type="ARBA" id="ARBA00022670"/>
    </source>
</evidence>
<evidence type="ECO:0000259" key="12">
    <source>
        <dbReference type="PROSITE" id="PS50240"/>
    </source>
</evidence>
<keyword evidence="3 9" id="KW-0645">Protease</keyword>
<feature type="domain" description="Clip" evidence="13">
    <location>
        <begin position="43"/>
        <end position="88"/>
    </location>
</feature>
<reference evidence="14" key="2">
    <citation type="submission" date="2015-06" db="UniProtKB">
        <authorList>
            <consortium name="EnsemblMetazoa"/>
        </authorList>
    </citation>
    <scope>IDENTIFICATION</scope>
</reference>
<dbReference type="PRINTS" id="PR00722">
    <property type="entry name" value="CHYMOTRYPSIN"/>
</dbReference>
<dbReference type="Gene3D" id="3.30.1640.30">
    <property type="match status" value="1"/>
</dbReference>
<dbReference type="PROSITE" id="PS00134">
    <property type="entry name" value="TRYPSIN_HIS"/>
    <property type="match status" value="1"/>
</dbReference>
<evidence type="ECO:0000256" key="5">
    <source>
        <dbReference type="ARBA" id="ARBA00022801"/>
    </source>
</evidence>
<dbReference type="PANTHER" id="PTHR24252:SF7">
    <property type="entry name" value="HYALIN"/>
    <property type="match status" value="1"/>
</dbReference>
<dbReference type="InterPro" id="IPR033116">
    <property type="entry name" value="TRYPSIN_SER"/>
</dbReference>
<dbReference type="InterPro" id="IPR022700">
    <property type="entry name" value="CLIP"/>
</dbReference>
<evidence type="ECO:0000256" key="9">
    <source>
        <dbReference type="RuleBase" id="RU363034"/>
    </source>
</evidence>
<dbReference type="KEGG" id="tut:107362950"/>
<protein>
    <recommendedName>
        <fullName evidence="10">CLIP domain-containing serine protease</fullName>
        <ecNumber evidence="9">3.4.21.-</ecNumber>
    </recommendedName>
</protein>